<evidence type="ECO:0000256" key="1">
    <source>
        <dbReference type="ARBA" id="ARBA00004651"/>
    </source>
</evidence>
<evidence type="ECO:0000259" key="8">
    <source>
        <dbReference type="Pfam" id="PF03176"/>
    </source>
</evidence>
<dbReference type="Pfam" id="PF19574">
    <property type="entry name" value="LolA_3"/>
    <property type="match status" value="1"/>
</dbReference>
<dbReference type="PANTHER" id="PTHR33406">
    <property type="entry name" value="MEMBRANE PROTEIN MJ1562-RELATED"/>
    <property type="match status" value="1"/>
</dbReference>
<dbReference type="InterPro" id="IPR004869">
    <property type="entry name" value="MMPL_dom"/>
</dbReference>
<dbReference type="SUPFAM" id="SSF89392">
    <property type="entry name" value="Prokaryotic lipoproteins and lipoprotein localization factors"/>
    <property type="match status" value="1"/>
</dbReference>
<reference evidence="9" key="1">
    <citation type="submission" date="2020-11" db="EMBL/GenBank/DDBJ databases">
        <authorList>
            <person name="Tran Van P."/>
        </authorList>
    </citation>
    <scope>NUCLEOTIDE SEQUENCE</scope>
</reference>
<dbReference type="InterPro" id="IPR006683">
    <property type="entry name" value="Thioestr_dom"/>
</dbReference>
<feature type="transmembrane region" description="Helical" evidence="6">
    <location>
        <begin position="1000"/>
        <end position="1020"/>
    </location>
</feature>
<feature type="transmembrane region" description="Helical" evidence="6">
    <location>
        <begin position="543"/>
        <end position="562"/>
    </location>
</feature>
<name>A0A7R9IUR1_TIMCA</name>
<dbReference type="GO" id="GO:0005886">
    <property type="term" value="C:plasma membrane"/>
    <property type="evidence" value="ECO:0007669"/>
    <property type="project" value="UniProtKB-SubCell"/>
</dbReference>
<dbReference type="Pfam" id="PF03061">
    <property type="entry name" value="4HBT"/>
    <property type="match status" value="1"/>
</dbReference>
<dbReference type="InterPro" id="IPR029069">
    <property type="entry name" value="HotDog_dom_sf"/>
</dbReference>
<keyword evidence="4 6" id="KW-1133">Transmembrane helix</keyword>
<dbReference type="SUPFAM" id="SSF82866">
    <property type="entry name" value="Multidrug efflux transporter AcrB transmembrane domain"/>
    <property type="match status" value="2"/>
</dbReference>
<keyword evidence="3 6" id="KW-0812">Transmembrane</keyword>
<evidence type="ECO:0000256" key="3">
    <source>
        <dbReference type="ARBA" id="ARBA00022692"/>
    </source>
</evidence>
<evidence type="ECO:0000256" key="5">
    <source>
        <dbReference type="ARBA" id="ARBA00023136"/>
    </source>
</evidence>
<dbReference type="SUPFAM" id="SSF54637">
    <property type="entry name" value="Thioesterase/thiol ester dehydrase-isomerase"/>
    <property type="match status" value="1"/>
</dbReference>
<dbReference type="AlphaFoldDB" id="A0A7R9IUR1"/>
<dbReference type="InterPro" id="IPR004564">
    <property type="entry name" value="OM_lipoprot_carrier_LolA-like"/>
</dbReference>
<comment type="subcellular location">
    <subcellularLocation>
        <location evidence="1">Cell membrane</location>
        <topology evidence="1">Multi-pass membrane protein</topology>
    </subcellularLocation>
</comment>
<feature type="transmembrane region" description="Helical" evidence="6">
    <location>
        <begin position="921"/>
        <end position="938"/>
    </location>
</feature>
<protein>
    <submittedName>
        <fullName evidence="9">(California timema) hypothetical protein</fullName>
    </submittedName>
</protein>
<feature type="transmembrane region" description="Helical" evidence="6">
    <location>
        <begin position="944"/>
        <end position="963"/>
    </location>
</feature>
<organism evidence="9">
    <name type="scientific">Timema californicum</name>
    <name type="common">California timema</name>
    <name type="synonym">Walking stick</name>
    <dbReference type="NCBI Taxonomy" id="61474"/>
    <lineage>
        <taxon>Eukaryota</taxon>
        <taxon>Metazoa</taxon>
        <taxon>Ecdysozoa</taxon>
        <taxon>Arthropoda</taxon>
        <taxon>Hexapoda</taxon>
        <taxon>Insecta</taxon>
        <taxon>Pterygota</taxon>
        <taxon>Neoptera</taxon>
        <taxon>Polyneoptera</taxon>
        <taxon>Phasmatodea</taxon>
        <taxon>Timematodea</taxon>
        <taxon>Timematoidea</taxon>
        <taxon>Timematidae</taxon>
        <taxon>Timema</taxon>
    </lineage>
</organism>
<feature type="transmembrane region" description="Helical" evidence="6">
    <location>
        <begin position="975"/>
        <end position="994"/>
    </location>
</feature>
<dbReference type="PANTHER" id="PTHR33406:SF13">
    <property type="entry name" value="MEMBRANE PROTEIN YDFJ"/>
    <property type="match status" value="1"/>
</dbReference>
<feature type="transmembrane region" description="Helical" evidence="6">
    <location>
        <begin position="611"/>
        <end position="632"/>
    </location>
</feature>
<feature type="transmembrane region" description="Helical" evidence="6">
    <location>
        <begin position="687"/>
        <end position="707"/>
    </location>
</feature>
<dbReference type="Pfam" id="PF03176">
    <property type="entry name" value="MMPL"/>
    <property type="match status" value="1"/>
</dbReference>
<feature type="transmembrane region" description="Helical" evidence="6">
    <location>
        <begin position="568"/>
        <end position="590"/>
    </location>
</feature>
<dbReference type="InterPro" id="IPR029046">
    <property type="entry name" value="LolA/LolB/LppX"/>
</dbReference>
<dbReference type="EMBL" id="OE179079">
    <property type="protein sequence ID" value="CAD7567271.1"/>
    <property type="molecule type" value="Genomic_DNA"/>
</dbReference>
<dbReference type="CDD" id="cd00586">
    <property type="entry name" value="4HBT"/>
    <property type="match status" value="1"/>
</dbReference>
<dbReference type="Pfam" id="PF11659">
    <property type="entry name" value="DUF3261"/>
    <property type="match status" value="1"/>
</dbReference>
<keyword evidence="5 6" id="KW-0472">Membrane</keyword>
<dbReference type="Gene3D" id="3.10.129.10">
    <property type="entry name" value="Hotdog Thioesterase"/>
    <property type="match status" value="1"/>
</dbReference>
<feature type="transmembrane region" description="Helical" evidence="6">
    <location>
        <begin position="638"/>
        <end position="660"/>
    </location>
</feature>
<feature type="domain" description="Membrane transport protein MMPL" evidence="8">
    <location>
        <begin position="505"/>
        <end position="660"/>
    </location>
</feature>
<dbReference type="InterPro" id="IPR021675">
    <property type="entry name" value="DUF3261"/>
</dbReference>
<feature type="transmembrane region" description="Helical" evidence="6">
    <location>
        <begin position="888"/>
        <end position="909"/>
    </location>
</feature>
<feature type="transmembrane region" description="Helical" evidence="6">
    <location>
        <begin position="519"/>
        <end position="536"/>
    </location>
</feature>
<evidence type="ECO:0000313" key="9">
    <source>
        <dbReference type="EMBL" id="CAD7567271.1"/>
    </source>
</evidence>
<dbReference type="InterPro" id="IPR050545">
    <property type="entry name" value="Mycobact_MmpL"/>
</dbReference>
<dbReference type="Gene3D" id="2.50.20.10">
    <property type="entry name" value="Lipoprotein localisation LolA/LolB/LppX"/>
    <property type="match status" value="1"/>
</dbReference>
<proteinExistence type="predicted"/>
<feature type="domain" description="Thioesterase" evidence="7">
    <location>
        <begin position="1"/>
        <end position="79"/>
    </location>
</feature>
<sequence length="1192" mass="131947">MGVVWHGNYFRFFEVAREALLRSINYSYAEMAASGYVWPVVDTRVKYRQPLRCEETIRVSARITEYENRLRIDYEVRNAAGQITTKAHTLQVAVEQESQALLLWASAASAVTLDQLQQRFASQPVIRADFIQTRTISGMRQPLVSHGQMLIAREQGLWWHQQTPFVMTLLLDDKRMVQSLSGQKPQVITADSNPQMFQFNHLLRALFQADQKVLNENFSVAFSDRGNGAWTLELTPKAAPLNKIFNRISLAGSAYLDSINLDDKQGDKTQIELSNTRIEPPQLSDEEQARFAGPQLNSSVLALLPQQNLGAAPPALQQGFMQRLDRQLVWLVSPGEQDDPQVAAWWLAQLRALPDLKQVQGDLDGQQQQQWGRFAWQHRNGLIDEVTRDRLQNGGEAQADWLLAQLFSAFSGVSSKELQGDPLMLVRGSQLALAQNAGRMTLHDGWLTVKDAQGQQWYFLHGELANNAFSMQQSHALVTRLSALEQQLKSRWPQAKLLTRGTVLFSDNASQRAQHDVKTLGSVTLGGVILLVLLVFRSLRPLLLTVTSVVIGAMAGTVMTLLCFGELHLMTLVMSLSIVGISADYTLYYLTERMVHGDQQTPWQSLRKVRGTLLLALGTTAIAWLLMLLAPFPGLRQLAVFAASGLTASCLTVILIYPWLVRGLPVRPVPLMVPLARWLAAWRRQRGLRVGLPVAMAIFALAGIAQLKVDDDIAHLQSAPAHLLEQDRQLATLTGQRADQTWFVVWGDDAQQTLQRLEKLAPDLQQAQQQGWLQHYRLLPLTSLAQQQRDLQLLKEAAPDITARLQQAGITLPAPDLTPMPVTPEAWLASPLSEGWRLLWLTLPDGRSGVLIPTSGVKNSAALAELTKQHPGVSWIDRKSGYDSLFSFWRTLLSGLLALALLLITLSFVMRLGLKAGLRSALPSVLSLAMALATLGWIGASLNLFALLALILVLGIGINYTLFFSNPQGTPLTSLLAVSLAMITTLLTLGMLVFSSTSAIASFGTVLCSGIFSAFLLACAGPAPDSSRPTAWLKPGVKVTLPPPGIRPAFQQQQLLTGQVKGQSQSLLVLLSADEQQIDLAGLSSVGIRLFSLRYDASGIHTQQLMPLPQMPPASQVLADIMLSYWPRDLWQKQLPPGWTLQDHGLKRRLIDADNQLVTEIDYLQRGNQRQPISIQQHAFGYQIRIQHLDGS</sequence>
<gene>
    <name evidence="9" type="ORF">TCMB3V08_LOCUS73</name>
</gene>
<evidence type="ECO:0000256" key="4">
    <source>
        <dbReference type="ARBA" id="ARBA00022989"/>
    </source>
</evidence>
<evidence type="ECO:0000256" key="6">
    <source>
        <dbReference type="SAM" id="Phobius"/>
    </source>
</evidence>
<evidence type="ECO:0000259" key="7">
    <source>
        <dbReference type="Pfam" id="PF03061"/>
    </source>
</evidence>
<dbReference type="CDD" id="cd16325">
    <property type="entry name" value="LolA"/>
    <property type="match status" value="1"/>
</dbReference>
<dbReference type="Gene3D" id="1.20.1640.10">
    <property type="entry name" value="Multidrug efflux transporter AcrB transmembrane domain"/>
    <property type="match status" value="2"/>
</dbReference>
<accession>A0A7R9IUR1</accession>
<keyword evidence="2" id="KW-1003">Cell membrane</keyword>
<evidence type="ECO:0000256" key="2">
    <source>
        <dbReference type="ARBA" id="ARBA00022475"/>
    </source>
</evidence>